<feature type="non-terminal residue" evidence="2">
    <location>
        <position position="1"/>
    </location>
</feature>
<reference evidence="2 3" key="1">
    <citation type="submission" date="2018-05" db="EMBL/GenBank/DDBJ databases">
        <title>Genomic Encyclopedia of Type Strains, Phase IV (KMG-IV): sequencing the most valuable type-strain genomes for metagenomic binning, comparative biology and taxonomic classification.</title>
        <authorList>
            <person name="Goeker M."/>
        </authorList>
    </citation>
    <scope>NUCLEOTIDE SEQUENCE [LARGE SCALE GENOMIC DNA]</scope>
    <source>
        <strain evidence="2 3">DSM 25350</strain>
    </source>
</reference>
<dbReference type="Gene3D" id="1.10.1750.10">
    <property type="match status" value="1"/>
</dbReference>
<proteinExistence type="predicted"/>
<dbReference type="SUPFAM" id="SSF48295">
    <property type="entry name" value="TrpR-like"/>
    <property type="match status" value="1"/>
</dbReference>
<organism evidence="2 3">
    <name type="scientific">Pleionea mediterranea</name>
    <dbReference type="NCBI Taxonomy" id="523701"/>
    <lineage>
        <taxon>Bacteria</taxon>
        <taxon>Pseudomonadati</taxon>
        <taxon>Pseudomonadota</taxon>
        <taxon>Gammaproteobacteria</taxon>
        <taxon>Oceanospirillales</taxon>
        <taxon>Pleioneaceae</taxon>
        <taxon>Pleionea</taxon>
    </lineage>
</organism>
<protein>
    <submittedName>
        <fullName evidence="2">DnaA-like protein</fullName>
    </submittedName>
</protein>
<dbReference type="GO" id="GO:0006270">
    <property type="term" value="P:DNA replication initiation"/>
    <property type="evidence" value="ECO:0007669"/>
    <property type="project" value="InterPro"/>
</dbReference>
<gene>
    <name evidence="2" type="ORF">C8D97_111133</name>
</gene>
<feature type="domain" description="Chromosomal replication initiator DnaA C-terminal" evidence="1">
    <location>
        <begin position="19"/>
        <end position="84"/>
    </location>
</feature>
<evidence type="ECO:0000259" key="1">
    <source>
        <dbReference type="Pfam" id="PF08299"/>
    </source>
</evidence>
<keyword evidence="3" id="KW-1185">Reference proteome</keyword>
<dbReference type="EMBL" id="QGGU01000011">
    <property type="protein sequence ID" value="PWK47388.1"/>
    <property type="molecule type" value="Genomic_DNA"/>
</dbReference>
<dbReference type="InterPro" id="IPR010921">
    <property type="entry name" value="Trp_repressor/repl_initiator"/>
</dbReference>
<evidence type="ECO:0000313" key="2">
    <source>
        <dbReference type="EMBL" id="PWK47388.1"/>
    </source>
</evidence>
<dbReference type="RefSeq" id="WP_210204964.1">
    <property type="nucleotide sequence ID" value="NZ_QGGU01000011.1"/>
</dbReference>
<dbReference type="GO" id="GO:0006275">
    <property type="term" value="P:regulation of DNA replication"/>
    <property type="evidence" value="ECO:0007669"/>
    <property type="project" value="InterPro"/>
</dbReference>
<dbReference type="Pfam" id="PF08299">
    <property type="entry name" value="Bac_DnaA_C"/>
    <property type="match status" value="1"/>
</dbReference>
<sequence length="111" mass="12579">KKEPVSEWVDVLREKPAMEAICRAVAKVSKVDLKSIVDGHNSRLRKNQPRKLAMYLCQMLSDEKLANIAEYFGLKSVGSVCPAISEMKKLEEKGEMGKVLNQVYRTLNIKK</sequence>
<dbReference type="AlphaFoldDB" id="A0A316FES6"/>
<dbReference type="Proteomes" id="UP000245790">
    <property type="component" value="Unassembled WGS sequence"/>
</dbReference>
<name>A0A316FES6_9GAMM</name>
<dbReference type="GO" id="GO:0043565">
    <property type="term" value="F:sequence-specific DNA binding"/>
    <property type="evidence" value="ECO:0007669"/>
    <property type="project" value="InterPro"/>
</dbReference>
<accession>A0A316FES6</accession>
<dbReference type="InterPro" id="IPR013159">
    <property type="entry name" value="DnaA_C"/>
</dbReference>
<dbReference type="GO" id="GO:0005524">
    <property type="term" value="F:ATP binding"/>
    <property type="evidence" value="ECO:0007669"/>
    <property type="project" value="InterPro"/>
</dbReference>
<evidence type="ECO:0000313" key="3">
    <source>
        <dbReference type="Proteomes" id="UP000245790"/>
    </source>
</evidence>
<comment type="caution">
    <text evidence="2">The sequence shown here is derived from an EMBL/GenBank/DDBJ whole genome shotgun (WGS) entry which is preliminary data.</text>
</comment>